<organism evidence="1 2">
    <name type="scientific">Frankia alni (strain DSM 45986 / CECT 9034 / ACN14a)</name>
    <dbReference type="NCBI Taxonomy" id="326424"/>
    <lineage>
        <taxon>Bacteria</taxon>
        <taxon>Bacillati</taxon>
        <taxon>Actinomycetota</taxon>
        <taxon>Actinomycetes</taxon>
        <taxon>Frankiales</taxon>
        <taxon>Frankiaceae</taxon>
        <taxon>Frankia</taxon>
    </lineage>
</organism>
<reference evidence="1 2" key="1">
    <citation type="journal article" date="2007" name="Genome Res.">
        <title>Genome characteristics of facultatively symbiotic Frankia sp. strains reflect host range and host plant biogeography.</title>
        <authorList>
            <person name="Normand P."/>
            <person name="Lapierre P."/>
            <person name="Tisa L.S."/>
            <person name="Gogarten J.P."/>
            <person name="Alloisio N."/>
            <person name="Bagnarol E."/>
            <person name="Bassi C.A."/>
            <person name="Berry A.M."/>
            <person name="Bickhart D.M."/>
            <person name="Choisne N."/>
            <person name="Couloux A."/>
            <person name="Cournoyer B."/>
            <person name="Cruveiller S."/>
            <person name="Daubin V."/>
            <person name="Demange N."/>
            <person name="Francino M.P."/>
            <person name="Goltsman E."/>
            <person name="Huang Y."/>
            <person name="Kopp O.R."/>
            <person name="Labarre L."/>
            <person name="Lapidus A."/>
            <person name="Lavire C."/>
            <person name="Marechal J."/>
            <person name="Martinez M."/>
            <person name="Mastronunzio J.E."/>
            <person name="Mullin B.C."/>
            <person name="Niemann J."/>
            <person name="Pujic P."/>
            <person name="Rawnsley T."/>
            <person name="Rouy Z."/>
            <person name="Schenowitz C."/>
            <person name="Sellstedt A."/>
            <person name="Tavares F."/>
            <person name="Tomkins J.P."/>
            <person name="Vallenet D."/>
            <person name="Valverde C."/>
            <person name="Wall L.G."/>
            <person name="Wang Y."/>
            <person name="Medigue C."/>
            <person name="Benson D.R."/>
        </authorList>
    </citation>
    <scope>NUCLEOTIDE SEQUENCE [LARGE SCALE GENOMIC DNA]</scope>
    <source>
        <strain evidence="2">DSM 45986 / CECT 9034 / ACN14a</strain>
    </source>
</reference>
<name>Q0RC08_FRAAA</name>
<dbReference type="RefSeq" id="WP_011607444.1">
    <property type="nucleotide sequence ID" value="NC_008278.1"/>
</dbReference>
<dbReference type="Proteomes" id="UP000000657">
    <property type="component" value="Chromosome"/>
</dbReference>
<gene>
    <name evidence="1" type="ordered locus">FRAAL6399</name>
</gene>
<sequence length="76" mass="7814">MSVGQAAAVLEAVLDVEGADEDELLLAAVAAEDDSELDDESLPPAELVALVLAASAVSFGRCCVEPPAELDRLSFL</sequence>
<accession>Q0RC08</accession>
<evidence type="ECO:0000313" key="2">
    <source>
        <dbReference type="Proteomes" id="UP000000657"/>
    </source>
</evidence>
<dbReference type="HOGENOM" id="CLU_2787825_0_0_11"/>
<dbReference type="KEGG" id="fal:FRAAL6399"/>
<keyword evidence="2" id="KW-1185">Reference proteome</keyword>
<evidence type="ECO:0000313" key="1">
    <source>
        <dbReference type="EMBL" id="CAJ65022.1"/>
    </source>
</evidence>
<dbReference type="AlphaFoldDB" id="Q0RC08"/>
<protein>
    <submittedName>
        <fullName evidence="1">Uncharacterized protein</fullName>
    </submittedName>
</protein>
<proteinExistence type="predicted"/>
<dbReference type="EMBL" id="CT573213">
    <property type="protein sequence ID" value="CAJ65022.1"/>
    <property type="molecule type" value="Genomic_DNA"/>
</dbReference>